<sequence>MSNWKPYIQDFKSYLQLERSMAENTVLNYLRDIDKLELFNESENQSKKLENYTEDDLSNFLQWIGEIGLSANSQNRILSGIKAFFKFLVLENYMDHNPAELIESAKVGRKFPDTLADYEVEKMINAVDRSSPEGERNRAIIEVLYGCGLRVSELISLRLSDCAFDDGFLRIVGKGNKQRLVPVGKHATKQIKLYINEVRVHQDIKPGHEDILFLNRRGKGLTRMMIFYIVRDLAKAAGIKKKISPHTLRHSFATELVQRGADLRAVQEMLGHESITTTEIYTHLDQSDLQDAIFNFHPRA</sequence>
<evidence type="ECO:0000256" key="6">
    <source>
        <dbReference type="ARBA" id="ARBA00022908"/>
    </source>
</evidence>
<keyword evidence="4 10" id="KW-0132">Cell division</keyword>
<comment type="function">
    <text evidence="10">Site-specific tyrosine recombinase, which acts by catalyzing the cutting and rejoining of the recombining DNA molecules. The XerC-XerD complex is essential to convert dimers of the bacterial chromosome into monomers to permit their segregation at cell division. It also contributes to the segregational stability of plasmids.</text>
</comment>
<feature type="domain" description="Core-binding (CB)" evidence="12">
    <location>
        <begin position="2"/>
        <end position="89"/>
    </location>
</feature>
<organism evidence="13 14">
    <name type="scientific">Salibacter halophilus</name>
    <dbReference type="NCBI Taxonomy" id="1803916"/>
    <lineage>
        <taxon>Bacteria</taxon>
        <taxon>Pseudomonadati</taxon>
        <taxon>Bacteroidota</taxon>
        <taxon>Flavobacteriia</taxon>
        <taxon>Flavobacteriales</taxon>
        <taxon>Salibacteraceae</taxon>
        <taxon>Salibacter</taxon>
    </lineage>
</organism>
<dbReference type="GO" id="GO:0005737">
    <property type="term" value="C:cytoplasm"/>
    <property type="evidence" value="ECO:0007669"/>
    <property type="project" value="UniProtKB-SubCell"/>
</dbReference>
<dbReference type="GO" id="GO:0007059">
    <property type="term" value="P:chromosome segregation"/>
    <property type="evidence" value="ECO:0007669"/>
    <property type="project" value="UniProtKB-UniRule"/>
</dbReference>
<dbReference type="GO" id="GO:0051301">
    <property type="term" value="P:cell division"/>
    <property type="evidence" value="ECO:0007669"/>
    <property type="project" value="UniProtKB-KW"/>
</dbReference>
<dbReference type="NCBIfam" id="TIGR02225">
    <property type="entry name" value="recomb_XerD"/>
    <property type="match status" value="1"/>
</dbReference>
<dbReference type="InterPro" id="IPR004107">
    <property type="entry name" value="Integrase_SAM-like_N"/>
</dbReference>
<feature type="active site" evidence="10">
    <location>
        <position position="272"/>
    </location>
</feature>
<comment type="subunit">
    <text evidence="10">Forms a cyclic heterotetrameric complex composed of two molecules of XerC and two molecules of XerD.</text>
</comment>
<evidence type="ECO:0000256" key="10">
    <source>
        <dbReference type="HAMAP-Rule" id="MF_01808"/>
    </source>
</evidence>
<proteinExistence type="inferred from homology"/>
<keyword evidence="6 10" id="KW-0229">DNA integration</keyword>
<reference evidence="13 14" key="1">
    <citation type="submission" date="2019-09" db="EMBL/GenBank/DDBJ databases">
        <title>Genomes of Cryomorphaceae.</title>
        <authorList>
            <person name="Bowman J.P."/>
        </authorList>
    </citation>
    <scope>NUCLEOTIDE SEQUENCE [LARGE SCALE GENOMIC DNA]</scope>
    <source>
        <strain evidence="13 14">KCTC 52047</strain>
    </source>
</reference>
<dbReference type="InterPro" id="IPR011010">
    <property type="entry name" value="DNA_brk_join_enz"/>
</dbReference>
<keyword evidence="9 10" id="KW-0131">Cell cycle</keyword>
<dbReference type="InterPro" id="IPR050090">
    <property type="entry name" value="Tyrosine_recombinase_XerCD"/>
</dbReference>
<evidence type="ECO:0000313" key="13">
    <source>
        <dbReference type="EMBL" id="KAB1064509.1"/>
    </source>
</evidence>
<dbReference type="Pfam" id="PF02899">
    <property type="entry name" value="Phage_int_SAM_1"/>
    <property type="match status" value="1"/>
</dbReference>
<dbReference type="HAMAP" id="MF_01808">
    <property type="entry name" value="Recomb_XerC_XerD"/>
    <property type="match status" value="1"/>
</dbReference>
<feature type="active site" evidence="10">
    <location>
        <position position="150"/>
    </location>
</feature>
<feature type="domain" description="Tyr recombinase" evidence="11">
    <location>
        <begin position="110"/>
        <end position="294"/>
    </location>
</feature>
<evidence type="ECO:0000313" key="14">
    <source>
        <dbReference type="Proteomes" id="UP000435357"/>
    </source>
</evidence>
<name>A0A6N6M4U2_9FLAO</name>
<protein>
    <recommendedName>
        <fullName evidence="10">Tyrosine recombinase XerC</fullName>
    </recommendedName>
</protein>
<comment type="similarity">
    <text evidence="2">Belongs to the 'phage' integrase family. XerD subfamily.</text>
</comment>
<dbReference type="Pfam" id="PF00589">
    <property type="entry name" value="Phage_integrase"/>
    <property type="match status" value="1"/>
</dbReference>
<dbReference type="PROSITE" id="PS51898">
    <property type="entry name" value="TYR_RECOMBINASE"/>
    <property type="match status" value="1"/>
</dbReference>
<gene>
    <name evidence="13" type="primary">xerD</name>
    <name evidence="10" type="synonym">xerC</name>
    <name evidence="13" type="ORF">F3059_07370</name>
</gene>
<dbReference type="NCBIfam" id="NF040815">
    <property type="entry name" value="recomb_XerA_Arch"/>
    <property type="match status" value="1"/>
</dbReference>
<accession>A0A6N6M4U2</accession>
<dbReference type="InterPro" id="IPR044068">
    <property type="entry name" value="CB"/>
</dbReference>
<dbReference type="Gene3D" id="1.10.443.10">
    <property type="entry name" value="Intergrase catalytic core"/>
    <property type="match status" value="1"/>
</dbReference>
<keyword evidence="5 10" id="KW-0159">Chromosome partition</keyword>
<evidence type="ECO:0000256" key="9">
    <source>
        <dbReference type="ARBA" id="ARBA00023306"/>
    </source>
</evidence>
<comment type="similarity">
    <text evidence="10">Belongs to the 'phage' integrase family. XerC subfamily.</text>
</comment>
<dbReference type="GO" id="GO:0006313">
    <property type="term" value="P:DNA transposition"/>
    <property type="evidence" value="ECO:0007669"/>
    <property type="project" value="UniProtKB-UniRule"/>
</dbReference>
<dbReference type="InterPro" id="IPR010998">
    <property type="entry name" value="Integrase_recombinase_N"/>
</dbReference>
<keyword evidence="3 10" id="KW-0963">Cytoplasm</keyword>
<evidence type="ECO:0000256" key="2">
    <source>
        <dbReference type="ARBA" id="ARBA00010450"/>
    </source>
</evidence>
<dbReference type="NCBIfam" id="NF001399">
    <property type="entry name" value="PRK00283.1"/>
    <property type="match status" value="1"/>
</dbReference>
<evidence type="ECO:0000256" key="7">
    <source>
        <dbReference type="ARBA" id="ARBA00023125"/>
    </source>
</evidence>
<evidence type="ECO:0000256" key="5">
    <source>
        <dbReference type="ARBA" id="ARBA00022829"/>
    </source>
</evidence>
<dbReference type="PANTHER" id="PTHR30349:SF81">
    <property type="entry name" value="TYROSINE RECOMBINASE XERC"/>
    <property type="match status" value="1"/>
</dbReference>
<dbReference type="SUPFAM" id="SSF56349">
    <property type="entry name" value="DNA breaking-rejoining enzymes"/>
    <property type="match status" value="1"/>
</dbReference>
<dbReference type="InterPro" id="IPR013762">
    <property type="entry name" value="Integrase-like_cat_sf"/>
</dbReference>
<evidence type="ECO:0000256" key="3">
    <source>
        <dbReference type="ARBA" id="ARBA00022490"/>
    </source>
</evidence>
<dbReference type="GO" id="GO:0009037">
    <property type="term" value="F:tyrosine-based site-specific recombinase activity"/>
    <property type="evidence" value="ECO:0007669"/>
    <property type="project" value="UniProtKB-UniRule"/>
</dbReference>
<keyword evidence="14" id="KW-1185">Reference proteome</keyword>
<dbReference type="CDD" id="cd00798">
    <property type="entry name" value="INT_XerDC_C"/>
    <property type="match status" value="1"/>
</dbReference>
<dbReference type="AlphaFoldDB" id="A0A6N6M4U2"/>
<dbReference type="GO" id="GO:0003677">
    <property type="term" value="F:DNA binding"/>
    <property type="evidence" value="ECO:0007669"/>
    <property type="project" value="UniProtKB-UniRule"/>
</dbReference>
<dbReference type="InterPro" id="IPR011932">
    <property type="entry name" value="Recomb_XerD"/>
</dbReference>
<evidence type="ECO:0000256" key="4">
    <source>
        <dbReference type="ARBA" id="ARBA00022618"/>
    </source>
</evidence>
<comment type="caution">
    <text evidence="13">The sequence shown here is derived from an EMBL/GenBank/DDBJ whole genome shotgun (WGS) entry which is preliminary data.</text>
</comment>
<dbReference type="InterPro" id="IPR023009">
    <property type="entry name" value="Tyrosine_recombinase_XerC/XerD"/>
</dbReference>
<dbReference type="Gene3D" id="1.10.150.130">
    <property type="match status" value="1"/>
</dbReference>
<feature type="active site" description="O-(3'-phospho-DNA)-tyrosine intermediate" evidence="10">
    <location>
        <position position="281"/>
    </location>
</feature>
<comment type="subcellular location">
    <subcellularLocation>
        <location evidence="1 10">Cytoplasm</location>
    </subcellularLocation>
</comment>
<keyword evidence="8 10" id="KW-0233">DNA recombination</keyword>
<keyword evidence="7 10" id="KW-0238">DNA-binding</keyword>
<dbReference type="InterPro" id="IPR002104">
    <property type="entry name" value="Integrase_catalytic"/>
</dbReference>
<dbReference type="OrthoDB" id="9801717at2"/>
<evidence type="ECO:0000259" key="11">
    <source>
        <dbReference type="PROSITE" id="PS51898"/>
    </source>
</evidence>
<dbReference type="PANTHER" id="PTHR30349">
    <property type="entry name" value="PHAGE INTEGRASE-RELATED"/>
    <property type="match status" value="1"/>
</dbReference>
<evidence type="ECO:0000256" key="1">
    <source>
        <dbReference type="ARBA" id="ARBA00004496"/>
    </source>
</evidence>
<feature type="active site" evidence="10">
    <location>
        <position position="246"/>
    </location>
</feature>
<dbReference type="RefSeq" id="WP_151167753.1">
    <property type="nucleotide sequence ID" value="NZ_WACR01000005.1"/>
</dbReference>
<evidence type="ECO:0000256" key="8">
    <source>
        <dbReference type="ARBA" id="ARBA00023172"/>
    </source>
</evidence>
<evidence type="ECO:0000259" key="12">
    <source>
        <dbReference type="PROSITE" id="PS51900"/>
    </source>
</evidence>
<dbReference type="Proteomes" id="UP000435357">
    <property type="component" value="Unassembled WGS sequence"/>
</dbReference>
<dbReference type="EMBL" id="WACR01000005">
    <property type="protein sequence ID" value="KAB1064509.1"/>
    <property type="molecule type" value="Genomic_DNA"/>
</dbReference>
<feature type="active site" evidence="10">
    <location>
        <position position="174"/>
    </location>
</feature>
<dbReference type="PROSITE" id="PS51900">
    <property type="entry name" value="CB"/>
    <property type="match status" value="1"/>
</dbReference>
<feature type="active site" evidence="10">
    <location>
        <position position="249"/>
    </location>
</feature>